<dbReference type="AlphaFoldDB" id="A0A2K0UHS8"/>
<dbReference type="OrthoDB" id="4222821at2759"/>
<gene>
    <name evidence="4" type="ORF">FNYG_15216</name>
</gene>
<dbReference type="GO" id="GO:0008270">
    <property type="term" value="F:zinc ion binding"/>
    <property type="evidence" value="ECO:0007669"/>
    <property type="project" value="InterPro"/>
</dbReference>
<dbReference type="InterPro" id="IPR001138">
    <property type="entry name" value="Zn2Cys6_DnaBD"/>
</dbReference>
<comment type="caution">
    <text evidence="4">The sequence shown here is derived from an EMBL/GenBank/DDBJ whole genome shotgun (WGS) entry which is preliminary data.</text>
</comment>
<feature type="domain" description="Zn(2)-C6 fungal-type" evidence="3">
    <location>
        <begin position="30"/>
        <end position="62"/>
    </location>
</feature>
<evidence type="ECO:0000256" key="1">
    <source>
        <dbReference type="ARBA" id="ARBA00023242"/>
    </source>
</evidence>
<evidence type="ECO:0000313" key="5">
    <source>
        <dbReference type="Proteomes" id="UP000236664"/>
    </source>
</evidence>
<evidence type="ECO:0000259" key="3">
    <source>
        <dbReference type="PROSITE" id="PS50048"/>
    </source>
</evidence>
<dbReference type="CDD" id="cd00067">
    <property type="entry name" value="GAL4"/>
    <property type="match status" value="1"/>
</dbReference>
<dbReference type="SUPFAM" id="SSF57701">
    <property type="entry name" value="Zn2/Cys6 DNA-binding domain"/>
    <property type="match status" value="1"/>
</dbReference>
<keyword evidence="5" id="KW-1185">Reference proteome</keyword>
<dbReference type="Gene3D" id="4.10.240.10">
    <property type="entry name" value="Zn(2)-C6 fungal-type DNA-binding domain"/>
    <property type="match status" value="1"/>
</dbReference>
<proteinExistence type="predicted"/>
<feature type="region of interest" description="Disordered" evidence="2">
    <location>
        <begin position="63"/>
        <end position="109"/>
    </location>
</feature>
<dbReference type="GO" id="GO:0000981">
    <property type="term" value="F:DNA-binding transcription factor activity, RNA polymerase II-specific"/>
    <property type="evidence" value="ECO:0007669"/>
    <property type="project" value="InterPro"/>
</dbReference>
<dbReference type="InterPro" id="IPR036864">
    <property type="entry name" value="Zn2-C6_fun-type_DNA-bd_sf"/>
</dbReference>
<name>A0A2K0UHS8_GIBNY</name>
<sequence>MIRARNPSGATSTQTLPNCNDSSSLSFRMSCDRCRVQKVKCSVSAGAKACQRCTRARVSCTFGRRTPSKRSSRRVEQTATRPPSPPPTASSRRPTTPPPTSGLSLSVSSSASPIAAPAGYPAATPDTQMDALIATEPTSSAAPGLEFSSCNGLNTSWEGSAVELYGFDSDMDMACLDWLDQSALSLDDGSTFEISGSDPPQWSYSTSSTGATRLPTDSIAAVNASTNNIGRSSNATAAVQRLMALVPEIQQQLRRLEEGPWHTDSAQSLHDYPVGTILELSQQFSTVAGSTLSWTGYNNEEEDDEHNGERSANCSPSDTPTMLLIICGYIWLVQTYSVVLGHFQKHLNRIPTGDPRPLGTSTCVISPIASSTSTKFRLGELPCTDVAMSLQQIHTAVRMLLDVLHEIEGHLGRGAVGACGMAATLLLSLSKSQNGTSPDVGMKATAVKKLLREKMGL</sequence>
<dbReference type="PROSITE" id="PS50048">
    <property type="entry name" value="ZN2_CY6_FUNGAL_2"/>
    <property type="match status" value="1"/>
</dbReference>
<dbReference type="PROSITE" id="PS00463">
    <property type="entry name" value="ZN2_CY6_FUNGAL_1"/>
    <property type="match status" value="1"/>
</dbReference>
<dbReference type="STRING" id="42673.A0A2K0UHS8"/>
<keyword evidence="1" id="KW-0539">Nucleus</keyword>
<dbReference type="Pfam" id="PF00172">
    <property type="entry name" value="Zn_clus"/>
    <property type="match status" value="1"/>
</dbReference>
<accession>A0A2K0UHS8</accession>
<dbReference type="EMBL" id="MTQA01000496">
    <property type="protein sequence ID" value="PNP57333.1"/>
    <property type="molecule type" value="Genomic_DNA"/>
</dbReference>
<evidence type="ECO:0000313" key="4">
    <source>
        <dbReference type="EMBL" id="PNP57333.1"/>
    </source>
</evidence>
<protein>
    <recommendedName>
        <fullName evidence="3">Zn(2)-C6 fungal-type domain-containing protein</fullName>
    </recommendedName>
</protein>
<dbReference type="Proteomes" id="UP000236664">
    <property type="component" value="Unassembled WGS sequence"/>
</dbReference>
<evidence type="ECO:0000256" key="2">
    <source>
        <dbReference type="SAM" id="MobiDB-lite"/>
    </source>
</evidence>
<feature type="region of interest" description="Disordered" evidence="2">
    <location>
        <begin position="296"/>
        <end position="316"/>
    </location>
</feature>
<organism evidence="4 5">
    <name type="scientific">Gibberella nygamai</name>
    <name type="common">Bean root rot disease fungus</name>
    <name type="synonym">Fusarium nygamai</name>
    <dbReference type="NCBI Taxonomy" id="42673"/>
    <lineage>
        <taxon>Eukaryota</taxon>
        <taxon>Fungi</taxon>
        <taxon>Dikarya</taxon>
        <taxon>Ascomycota</taxon>
        <taxon>Pezizomycotina</taxon>
        <taxon>Sordariomycetes</taxon>
        <taxon>Hypocreomycetidae</taxon>
        <taxon>Hypocreales</taxon>
        <taxon>Nectriaceae</taxon>
        <taxon>Fusarium</taxon>
        <taxon>Fusarium fujikuroi species complex</taxon>
    </lineage>
</organism>
<dbReference type="SMART" id="SM00066">
    <property type="entry name" value="GAL4"/>
    <property type="match status" value="1"/>
</dbReference>
<reference evidence="4 5" key="1">
    <citation type="submission" date="2017-06" db="EMBL/GenBank/DDBJ databases">
        <title>Genome of Fusarium nygamai isolate CS10214.</title>
        <authorList>
            <person name="Gardiner D.M."/>
            <person name="Obanor F."/>
            <person name="Kazan K."/>
        </authorList>
    </citation>
    <scope>NUCLEOTIDE SEQUENCE [LARGE SCALE GENOMIC DNA]</scope>
    <source>
        <strain evidence="4 5">CS10214</strain>
    </source>
</reference>